<dbReference type="Pfam" id="PF13377">
    <property type="entry name" value="Peripla_BP_3"/>
    <property type="match status" value="1"/>
</dbReference>
<dbReference type="GO" id="GO:0003700">
    <property type="term" value="F:DNA-binding transcription factor activity"/>
    <property type="evidence" value="ECO:0007669"/>
    <property type="project" value="InterPro"/>
</dbReference>
<protein>
    <submittedName>
        <fullName evidence="6">Substrate-binding domain-containing protein</fullName>
    </submittedName>
</protein>
<comment type="caution">
    <text evidence="6">The sequence shown here is derived from an EMBL/GenBank/DDBJ whole genome shotgun (WGS) entry which is preliminary data.</text>
</comment>
<dbReference type="InterPro" id="IPR046335">
    <property type="entry name" value="LacI/GalR-like_sensor"/>
</dbReference>
<dbReference type="PANTHER" id="PTHR30146">
    <property type="entry name" value="LACI-RELATED TRANSCRIPTIONAL REPRESSOR"/>
    <property type="match status" value="1"/>
</dbReference>
<dbReference type="GO" id="GO:0000976">
    <property type="term" value="F:transcription cis-regulatory region binding"/>
    <property type="evidence" value="ECO:0007669"/>
    <property type="project" value="TreeGrafter"/>
</dbReference>
<dbReference type="InterPro" id="IPR036388">
    <property type="entry name" value="WH-like_DNA-bd_sf"/>
</dbReference>
<dbReference type="SUPFAM" id="SSF53822">
    <property type="entry name" value="Periplasmic binding protein-like I"/>
    <property type="match status" value="1"/>
</dbReference>
<dbReference type="InterPro" id="IPR000524">
    <property type="entry name" value="Tscrpt_reg_HTH_GntR"/>
</dbReference>
<dbReference type="Proteomes" id="UP000478417">
    <property type="component" value="Unassembled WGS sequence"/>
</dbReference>
<dbReference type="CDD" id="cd06267">
    <property type="entry name" value="PBP1_LacI_sugar_binding-like"/>
    <property type="match status" value="1"/>
</dbReference>
<feature type="domain" description="HTH gntR-type" evidence="5">
    <location>
        <begin position="17"/>
        <end position="85"/>
    </location>
</feature>
<keyword evidence="4" id="KW-0804">Transcription</keyword>
<dbReference type="AlphaFoldDB" id="A0A6B2LZL9"/>
<dbReference type="InterPro" id="IPR028082">
    <property type="entry name" value="Peripla_BP_I"/>
</dbReference>
<keyword evidence="1" id="KW-0678">Repressor</keyword>
<gene>
    <name evidence="6" type="ORF">G0Q06_03400</name>
</gene>
<dbReference type="SUPFAM" id="SSF46785">
    <property type="entry name" value="Winged helix' DNA-binding domain"/>
    <property type="match status" value="1"/>
</dbReference>
<sequence length="364" mass="41135">MNNPIDSNRPEQVTTKTNRRDFASEQIKHYIRSHRMQPGELLPPIRAFSEHLDISRDAVWRALRVLQEEKWVRPKANKRYLVSDDVYTEILRSLRVRAVFSGNKYIYFSGFRRLADALKKECDYHNLELEINLLPLEEEPPESIWKDCDALLIGSRSSSALLKHSKGFDVPVIGLDADYSDRYFANIVTDHHQGGRMAAERLILQGSKSICIAHFGGSENNPRIKARIDGFRLAWLEAGRPEDSLTVAPIEWDENNFKVALNIQNYLKSHPPKSDFFVTDGRLAVTFLEVLGFMDVSIPEGLRLIGYDGAQMGGMASPPMTTIQQDMDKIAQMAIARVGQIAESSEGESPLVRVAPLLIERLSG</sequence>
<evidence type="ECO:0000256" key="2">
    <source>
        <dbReference type="ARBA" id="ARBA00023015"/>
    </source>
</evidence>
<dbReference type="SMART" id="SM00345">
    <property type="entry name" value="HTH_GNTR"/>
    <property type="match status" value="1"/>
</dbReference>
<evidence type="ECO:0000313" key="7">
    <source>
        <dbReference type="Proteomes" id="UP000478417"/>
    </source>
</evidence>
<keyword evidence="2" id="KW-0805">Transcription regulation</keyword>
<organism evidence="6 7">
    <name type="scientific">Oceanipulchritudo coccoides</name>
    <dbReference type="NCBI Taxonomy" id="2706888"/>
    <lineage>
        <taxon>Bacteria</taxon>
        <taxon>Pseudomonadati</taxon>
        <taxon>Verrucomicrobiota</taxon>
        <taxon>Opitutia</taxon>
        <taxon>Puniceicoccales</taxon>
        <taxon>Oceanipulchritudinaceae</taxon>
        <taxon>Oceanipulchritudo</taxon>
    </lineage>
</organism>
<proteinExistence type="predicted"/>
<name>A0A6B2LZL9_9BACT</name>
<evidence type="ECO:0000313" key="6">
    <source>
        <dbReference type="EMBL" id="NDV61489.1"/>
    </source>
</evidence>
<dbReference type="Pfam" id="PF00392">
    <property type="entry name" value="GntR"/>
    <property type="match status" value="1"/>
</dbReference>
<reference evidence="6 7" key="1">
    <citation type="submission" date="2020-02" db="EMBL/GenBank/DDBJ databases">
        <title>Albibacoteraceae fam. nov., the first described family within the subdivision 4 Verrucomicrobia.</title>
        <authorList>
            <person name="Xi F."/>
        </authorList>
    </citation>
    <scope>NUCLEOTIDE SEQUENCE [LARGE SCALE GENOMIC DNA]</scope>
    <source>
        <strain evidence="6 7">CK1056</strain>
    </source>
</reference>
<keyword evidence="7" id="KW-1185">Reference proteome</keyword>
<dbReference type="PANTHER" id="PTHR30146:SF148">
    <property type="entry name" value="HTH-TYPE TRANSCRIPTIONAL REPRESSOR PURR-RELATED"/>
    <property type="match status" value="1"/>
</dbReference>
<evidence type="ECO:0000256" key="1">
    <source>
        <dbReference type="ARBA" id="ARBA00022491"/>
    </source>
</evidence>
<dbReference type="InterPro" id="IPR036390">
    <property type="entry name" value="WH_DNA-bd_sf"/>
</dbReference>
<dbReference type="Gene3D" id="3.40.50.2300">
    <property type="match status" value="2"/>
</dbReference>
<dbReference type="RefSeq" id="WP_163962476.1">
    <property type="nucleotide sequence ID" value="NZ_JAAGNX010000001.1"/>
</dbReference>
<evidence type="ECO:0000259" key="5">
    <source>
        <dbReference type="PROSITE" id="PS50949"/>
    </source>
</evidence>
<dbReference type="PROSITE" id="PS50949">
    <property type="entry name" value="HTH_GNTR"/>
    <property type="match status" value="1"/>
</dbReference>
<dbReference type="EMBL" id="JAAGNX010000001">
    <property type="protein sequence ID" value="NDV61489.1"/>
    <property type="molecule type" value="Genomic_DNA"/>
</dbReference>
<keyword evidence="3" id="KW-0238">DNA-binding</keyword>
<accession>A0A6B2LZL9</accession>
<evidence type="ECO:0000256" key="3">
    <source>
        <dbReference type="ARBA" id="ARBA00023125"/>
    </source>
</evidence>
<dbReference type="Gene3D" id="1.10.10.10">
    <property type="entry name" value="Winged helix-like DNA-binding domain superfamily/Winged helix DNA-binding domain"/>
    <property type="match status" value="1"/>
</dbReference>
<evidence type="ECO:0000256" key="4">
    <source>
        <dbReference type="ARBA" id="ARBA00023163"/>
    </source>
</evidence>